<feature type="repeat" description="ANK" evidence="1">
    <location>
        <begin position="307"/>
        <end position="339"/>
    </location>
</feature>
<dbReference type="Gene3D" id="1.25.40.20">
    <property type="entry name" value="Ankyrin repeat-containing domain"/>
    <property type="match status" value="1"/>
</dbReference>
<evidence type="ECO:0000313" key="2">
    <source>
        <dbReference type="EMBL" id="CAK9099751.1"/>
    </source>
</evidence>
<sequence>MHEEPAAGDSLVVVSQSWSHQMHPDPTGVKALEIIAAVKNVAVKLRAEGRLLVFCDFLSMPQPPMTPEQEPWTKEDSLAVQQVMEALPQLMFKADAVIHIIGTPGKLMMGEGVWEEFLQFDSDFEKLKSNWPRRPRTFDQVVKIDNRRVKSLDDLPDEWEAVGRQCSACARWAQLLSRGDAEDRVVEMIRLPFGYRIEAEPTQQGRTYFDRFISIVKVALMEENAAHEASCASQPDTRAAQMGADELAHELCLGCKKSFIPVAYELGDDGRVPGYDFENRQREMEQRLDDCRRLLQDKADPNIVDGKGKTCLHHVAQARNLDATKLLLEFGASLSARDHRGCTPGHAIPLFADGVTEKFLEEFVRQDQNALFETDKAGVSAIERALLWAQSAVSGEPFEPLHSKLKACQMSLQFTNRTWWPGMEDLGIRGLNMSFPEASPTAALGRVETRRLHFNGVPRTIYVMHPANTIGTGDPLLYLGFCRLMPWPLQEPALRIIANKLSRRIFCIASEAVNTELLHSDEIDTDGQAFYTDLYTLIDTLPLPYRLVLIDSTFGVGVPLLWKLQERLKHVLIINPSWIFRTKTRSTVTRVQKLAYAFGQV</sequence>
<evidence type="ECO:0000256" key="1">
    <source>
        <dbReference type="PROSITE-ProRule" id="PRU00023"/>
    </source>
</evidence>
<gene>
    <name evidence="2" type="ORF">CCMP2556_LOCUS47181</name>
</gene>
<dbReference type="EMBL" id="CAXAMN010025995">
    <property type="protein sequence ID" value="CAK9099751.1"/>
    <property type="molecule type" value="Genomic_DNA"/>
</dbReference>
<evidence type="ECO:0000313" key="3">
    <source>
        <dbReference type="Proteomes" id="UP001642484"/>
    </source>
</evidence>
<name>A0ABP0RGP9_9DINO</name>
<dbReference type="Pfam" id="PF13857">
    <property type="entry name" value="Ank_5"/>
    <property type="match status" value="1"/>
</dbReference>
<accession>A0ABP0RGP9</accession>
<dbReference type="SMART" id="SM00248">
    <property type="entry name" value="ANK"/>
    <property type="match status" value="1"/>
</dbReference>
<protein>
    <submittedName>
        <fullName evidence="2">Uncharacterized protein</fullName>
    </submittedName>
</protein>
<organism evidence="2 3">
    <name type="scientific">Durusdinium trenchii</name>
    <dbReference type="NCBI Taxonomy" id="1381693"/>
    <lineage>
        <taxon>Eukaryota</taxon>
        <taxon>Sar</taxon>
        <taxon>Alveolata</taxon>
        <taxon>Dinophyceae</taxon>
        <taxon>Suessiales</taxon>
        <taxon>Symbiodiniaceae</taxon>
        <taxon>Durusdinium</taxon>
    </lineage>
</organism>
<dbReference type="PROSITE" id="PS50088">
    <property type="entry name" value="ANK_REPEAT"/>
    <property type="match status" value="1"/>
</dbReference>
<proteinExistence type="predicted"/>
<dbReference type="InterPro" id="IPR002110">
    <property type="entry name" value="Ankyrin_rpt"/>
</dbReference>
<dbReference type="PROSITE" id="PS50297">
    <property type="entry name" value="ANK_REP_REGION"/>
    <property type="match status" value="1"/>
</dbReference>
<reference evidence="2 3" key="1">
    <citation type="submission" date="2024-02" db="EMBL/GenBank/DDBJ databases">
        <authorList>
            <person name="Chen Y."/>
            <person name="Shah S."/>
            <person name="Dougan E. K."/>
            <person name="Thang M."/>
            <person name="Chan C."/>
        </authorList>
    </citation>
    <scope>NUCLEOTIDE SEQUENCE [LARGE SCALE GENOMIC DNA]</scope>
</reference>
<keyword evidence="3" id="KW-1185">Reference proteome</keyword>
<dbReference type="SUPFAM" id="SSF48403">
    <property type="entry name" value="Ankyrin repeat"/>
    <property type="match status" value="1"/>
</dbReference>
<comment type="caution">
    <text evidence="2">The sequence shown here is derived from an EMBL/GenBank/DDBJ whole genome shotgun (WGS) entry which is preliminary data.</text>
</comment>
<keyword evidence="1" id="KW-0040">ANK repeat</keyword>
<dbReference type="Proteomes" id="UP001642484">
    <property type="component" value="Unassembled WGS sequence"/>
</dbReference>
<dbReference type="InterPro" id="IPR036770">
    <property type="entry name" value="Ankyrin_rpt-contain_sf"/>
</dbReference>